<organism evidence="1 2">
    <name type="scientific">Fibroporia radiculosa</name>
    <dbReference type="NCBI Taxonomy" id="599839"/>
    <lineage>
        <taxon>Eukaryota</taxon>
        <taxon>Fungi</taxon>
        <taxon>Dikarya</taxon>
        <taxon>Basidiomycota</taxon>
        <taxon>Agaricomycotina</taxon>
        <taxon>Agaricomycetes</taxon>
        <taxon>Polyporales</taxon>
        <taxon>Fibroporiaceae</taxon>
        <taxon>Fibroporia</taxon>
    </lineage>
</organism>
<dbReference type="PANTHER" id="PTHR43788">
    <property type="entry name" value="DNA2/NAM7 HELICASE FAMILY MEMBER"/>
    <property type="match status" value="1"/>
</dbReference>
<dbReference type="Proteomes" id="UP000006352">
    <property type="component" value="Unassembled WGS sequence"/>
</dbReference>
<dbReference type="PANTHER" id="PTHR43788:SF8">
    <property type="entry name" value="DNA-BINDING PROTEIN SMUBP-2"/>
    <property type="match status" value="1"/>
</dbReference>
<dbReference type="Pfam" id="PF13245">
    <property type="entry name" value="AAA_19"/>
    <property type="match status" value="1"/>
</dbReference>
<name>J4HX52_9APHY</name>
<dbReference type="AlphaFoldDB" id="J4HX52"/>
<protein>
    <recommendedName>
        <fullName evidence="3">DNA2/NAM7 helicase helicase domain-containing protein</fullName>
    </recommendedName>
</protein>
<dbReference type="SUPFAM" id="SSF52540">
    <property type="entry name" value="P-loop containing nucleoside triphosphate hydrolases"/>
    <property type="match status" value="1"/>
</dbReference>
<dbReference type="HOGENOM" id="CLU_010083_0_0_1"/>
<evidence type="ECO:0000313" key="1">
    <source>
        <dbReference type="EMBL" id="CCM03092.1"/>
    </source>
</evidence>
<dbReference type="EMBL" id="HE797101">
    <property type="protein sequence ID" value="CCM03092.1"/>
    <property type="molecule type" value="Genomic_DNA"/>
</dbReference>
<sequence length="591" mass="65404">MSIRERAIFQNLVEDDRPEIRVQILLESMLSEELVKDFLETAPPPAPTKVGLSPAYSPSGHLTALAIATTTRVLVVQFHNKNKSEKAKAGRQILEDSILCNADCALYAFDLAVLACSLFYDYGLRIVNGINIQSVAHPTGICSPLAAIQFGAGDHVEVHKENIVAYFKNMFWDPSRTTPPALRAWISVYLPVVLPDMEEKFNSVKRVNTKDFSETYLEYIAQLTRGDQRLALKKAPTTSHDFGWQTISNKNATVNSTRFQSRIQKSANLVISVQDDYGSEYRVHGRTDDIMGRTATLKAGASLEGKVITAITSVNSDRATNAETLNAVTLLRVLQGEVDLLDNPFLKYILFPMKDVTFTWPESFDSSDFIPSIISSHLNSSQHHAVECMLSMTDSTRITMIQGPPGTGKTTVIAAYVSSAVAAGFTGIWLVAQTNVAVKNIAEKLVDVGFTNWKLLVSADFHIAWHEHLYHKVVKNIIRSDEFQRAEGLLQDCPVVLCTLSMLSNPRVKNFSHIVPISTLVVDEASQIAVNGYVGPLGTYPSLRKVCFIGDDKQLPPFGQDDNEDLKSVFEVPHLRRLAILLDTQCKVSGF</sequence>
<evidence type="ECO:0008006" key="3">
    <source>
        <dbReference type="Google" id="ProtNLM"/>
    </source>
</evidence>
<dbReference type="InterPro" id="IPR027417">
    <property type="entry name" value="P-loop_NTPase"/>
</dbReference>
<dbReference type="GO" id="GO:0043139">
    <property type="term" value="F:5'-3' DNA helicase activity"/>
    <property type="evidence" value="ECO:0007669"/>
    <property type="project" value="TreeGrafter"/>
</dbReference>
<proteinExistence type="predicted"/>
<dbReference type="InParanoid" id="J4HX52"/>
<reference evidence="1 2" key="1">
    <citation type="journal article" date="2012" name="Appl. Environ. Microbiol.">
        <title>Short-read sequencing for genomic analysis of the brown rot fungus Fibroporia radiculosa.</title>
        <authorList>
            <person name="Tang J.D."/>
            <person name="Perkins A.D."/>
            <person name="Sonstegard T.S."/>
            <person name="Schroeder S.G."/>
            <person name="Burgess S.C."/>
            <person name="Diehl S.V."/>
        </authorList>
    </citation>
    <scope>NUCLEOTIDE SEQUENCE [LARGE SCALE GENOMIC DNA]</scope>
    <source>
        <strain evidence="1 2">TFFH 294</strain>
    </source>
</reference>
<dbReference type="InterPro" id="IPR050534">
    <property type="entry name" value="Coronavir_polyprotein_1ab"/>
</dbReference>
<evidence type="ECO:0000313" key="2">
    <source>
        <dbReference type="Proteomes" id="UP000006352"/>
    </source>
</evidence>
<gene>
    <name evidence="1" type="ORF">FIBRA_05212</name>
</gene>
<accession>J4HX52</accession>
<dbReference type="OrthoDB" id="6513042at2759"/>
<dbReference type="GeneID" id="24098003"/>
<dbReference type="Gene3D" id="3.40.50.300">
    <property type="entry name" value="P-loop containing nucleotide triphosphate hydrolases"/>
    <property type="match status" value="1"/>
</dbReference>
<dbReference type="RefSeq" id="XP_012182375.1">
    <property type="nucleotide sequence ID" value="XM_012326985.1"/>
</dbReference>
<dbReference type="STRING" id="599839.J4HX52"/>
<keyword evidence="2" id="KW-1185">Reference proteome</keyword>